<dbReference type="OrthoDB" id="1577640at2759"/>
<proteinExistence type="predicted"/>
<evidence type="ECO:0000259" key="2">
    <source>
        <dbReference type="Pfam" id="PF22979"/>
    </source>
</evidence>
<dbReference type="AlphaFoldDB" id="A0A1D2M7D6"/>
<protein>
    <recommendedName>
        <fullName evidence="2">Winged helix-turn-helix domain-containing protein</fullName>
    </recommendedName>
</protein>
<dbReference type="PANTHER" id="PTHR47705:SF1">
    <property type="entry name" value="PNP_UDP_1 DOMAIN-CONTAINING PROTEIN"/>
    <property type="match status" value="1"/>
</dbReference>
<dbReference type="Pfam" id="PF22979">
    <property type="entry name" value="HTH_69"/>
    <property type="match status" value="1"/>
</dbReference>
<feature type="region of interest" description="Disordered" evidence="1">
    <location>
        <begin position="49"/>
        <end position="69"/>
    </location>
</feature>
<dbReference type="InterPro" id="IPR035994">
    <property type="entry name" value="Nucleoside_phosphorylase_sf"/>
</dbReference>
<dbReference type="InterPro" id="IPR036390">
    <property type="entry name" value="WH_DNA-bd_sf"/>
</dbReference>
<dbReference type="STRING" id="48709.A0A1D2M7D6"/>
<feature type="domain" description="Winged helix-turn-helix" evidence="2">
    <location>
        <begin position="129"/>
        <end position="192"/>
    </location>
</feature>
<dbReference type="InterPro" id="IPR055121">
    <property type="entry name" value="HTH_69"/>
</dbReference>
<keyword evidence="4" id="KW-1185">Reference proteome</keyword>
<dbReference type="Proteomes" id="UP000094527">
    <property type="component" value="Unassembled WGS sequence"/>
</dbReference>
<dbReference type="EMBL" id="LJIJ01003091">
    <property type="protein sequence ID" value="ODM88883.1"/>
    <property type="molecule type" value="Genomic_DNA"/>
</dbReference>
<evidence type="ECO:0000256" key="1">
    <source>
        <dbReference type="SAM" id="MobiDB-lite"/>
    </source>
</evidence>
<dbReference type="SUPFAM" id="SSF46785">
    <property type="entry name" value="Winged helix' DNA-binding domain"/>
    <property type="match status" value="1"/>
</dbReference>
<sequence>EQIVMTPKAKTDKSTTIAIERRRVELSDASENRKIHVAGGDHTGIIINKQVGNGSGGHHGGGGGGIDDSPPHQLSLEFKVFLVNTTTQKHTLESRQLRFWLRTSFRWGKGQNILKNFLRMSTEPGLAGERTEVTERKLLEMIECAYPNPMSLQEIAKQTCSSEEEVRHHILNLQSKGLIKSIDKENSSFTRVVLNETNIRIVKQMPKMVKAKQPSIAIITAHYCEKLAVDAMIENQETFVRYTTVGESNVYTLGNMGNHGVVSTKLPSVGHTREAMIAAGNTTTRLLGTFQKVDYVFLIGVGGGVPISRIITNTFVSATLCLGSNREPKEGEEEWASAAEEGMSILSEQDCDFARPPATSDKLYMAIGEKDVIEVAHPAAPVQKEQAKKRMESRVHLGPVASGRMWQEMTHQARTSSQARNSSV</sequence>
<dbReference type="Gene3D" id="3.40.50.1580">
    <property type="entry name" value="Nucleoside phosphorylase domain"/>
    <property type="match status" value="1"/>
</dbReference>
<evidence type="ECO:0000313" key="3">
    <source>
        <dbReference type="EMBL" id="ODM88883.1"/>
    </source>
</evidence>
<comment type="caution">
    <text evidence="3">The sequence shown here is derived from an EMBL/GenBank/DDBJ whole genome shotgun (WGS) entry which is preliminary data.</text>
</comment>
<evidence type="ECO:0000313" key="4">
    <source>
        <dbReference type="Proteomes" id="UP000094527"/>
    </source>
</evidence>
<feature type="non-terminal residue" evidence="3">
    <location>
        <position position="1"/>
    </location>
</feature>
<feature type="region of interest" description="Disordered" evidence="1">
    <location>
        <begin position="399"/>
        <end position="424"/>
    </location>
</feature>
<organism evidence="3 4">
    <name type="scientific">Orchesella cincta</name>
    <name type="common">Springtail</name>
    <name type="synonym">Podura cincta</name>
    <dbReference type="NCBI Taxonomy" id="48709"/>
    <lineage>
        <taxon>Eukaryota</taxon>
        <taxon>Metazoa</taxon>
        <taxon>Ecdysozoa</taxon>
        <taxon>Arthropoda</taxon>
        <taxon>Hexapoda</taxon>
        <taxon>Collembola</taxon>
        <taxon>Entomobryomorpha</taxon>
        <taxon>Entomobryoidea</taxon>
        <taxon>Orchesellidae</taxon>
        <taxon>Orchesellinae</taxon>
        <taxon>Orchesella</taxon>
    </lineage>
</organism>
<dbReference type="InterPro" id="IPR036388">
    <property type="entry name" value="WH-like_DNA-bd_sf"/>
</dbReference>
<dbReference type="PANTHER" id="PTHR47705">
    <property type="entry name" value="AGAP000321-PA"/>
    <property type="match status" value="1"/>
</dbReference>
<accession>A0A1D2M7D6</accession>
<name>A0A1D2M7D6_ORCCI</name>
<reference evidence="3 4" key="1">
    <citation type="journal article" date="2016" name="Genome Biol. Evol.">
        <title>Gene Family Evolution Reflects Adaptation to Soil Environmental Stressors in the Genome of the Collembolan Orchesella cincta.</title>
        <authorList>
            <person name="Faddeeva-Vakhrusheva A."/>
            <person name="Derks M.F."/>
            <person name="Anvar S.Y."/>
            <person name="Agamennone V."/>
            <person name="Suring W."/>
            <person name="Smit S."/>
            <person name="van Straalen N.M."/>
            <person name="Roelofs D."/>
        </authorList>
    </citation>
    <scope>NUCLEOTIDE SEQUENCE [LARGE SCALE GENOMIC DNA]</scope>
    <source>
        <tissue evidence="3">Mixed pool</tissue>
    </source>
</reference>
<dbReference type="Gene3D" id="1.10.10.10">
    <property type="entry name" value="Winged helix-like DNA-binding domain superfamily/Winged helix DNA-binding domain"/>
    <property type="match status" value="1"/>
</dbReference>
<dbReference type="GO" id="GO:0009116">
    <property type="term" value="P:nucleoside metabolic process"/>
    <property type="evidence" value="ECO:0007669"/>
    <property type="project" value="InterPro"/>
</dbReference>
<feature type="compositionally biased region" description="Polar residues" evidence="1">
    <location>
        <begin position="409"/>
        <end position="424"/>
    </location>
</feature>
<gene>
    <name evidence="3" type="ORF">Ocin01_17797</name>
</gene>
<feature type="compositionally biased region" description="Gly residues" evidence="1">
    <location>
        <begin position="53"/>
        <end position="66"/>
    </location>
</feature>
<dbReference type="GO" id="GO:0003824">
    <property type="term" value="F:catalytic activity"/>
    <property type="evidence" value="ECO:0007669"/>
    <property type="project" value="InterPro"/>
</dbReference>